<dbReference type="Pfam" id="PF25325">
    <property type="entry name" value="EF-hand_EFHB_C"/>
    <property type="match status" value="1"/>
</dbReference>
<reference evidence="2" key="2">
    <citation type="submission" date="2020-05" db="UniProtKB">
        <authorList>
            <consortium name="EnsemblMetazoa"/>
        </authorList>
    </citation>
    <scope>IDENTIFICATION</scope>
    <source>
        <strain evidence="2">IAEA</strain>
    </source>
</reference>
<evidence type="ECO:0000313" key="3">
    <source>
        <dbReference type="Proteomes" id="UP000092445"/>
    </source>
</evidence>
<evidence type="ECO:0000259" key="1">
    <source>
        <dbReference type="Pfam" id="PF25325"/>
    </source>
</evidence>
<dbReference type="VEuPathDB" id="VectorBase:GPAI040174"/>
<organism evidence="2 3">
    <name type="scientific">Glossina pallidipes</name>
    <name type="common">Tsetse fly</name>
    <dbReference type="NCBI Taxonomy" id="7398"/>
    <lineage>
        <taxon>Eukaryota</taxon>
        <taxon>Metazoa</taxon>
        <taxon>Ecdysozoa</taxon>
        <taxon>Arthropoda</taxon>
        <taxon>Hexapoda</taxon>
        <taxon>Insecta</taxon>
        <taxon>Pterygota</taxon>
        <taxon>Neoptera</taxon>
        <taxon>Endopterygota</taxon>
        <taxon>Diptera</taxon>
        <taxon>Brachycera</taxon>
        <taxon>Muscomorpha</taxon>
        <taxon>Hippoboscoidea</taxon>
        <taxon>Glossinidae</taxon>
        <taxon>Glossina</taxon>
    </lineage>
</organism>
<dbReference type="STRING" id="7398.A0A1B0ABF8"/>
<accession>A0A1B0ABF8</accession>
<reference evidence="3" key="1">
    <citation type="submission" date="2014-03" db="EMBL/GenBank/DDBJ databases">
        <authorList>
            <person name="Aksoy S."/>
            <person name="Warren W."/>
            <person name="Wilson R.K."/>
        </authorList>
    </citation>
    <scope>NUCLEOTIDE SEQUENCE [LARGE SCALE GENOMIC DNA]</scope>
    <source>
        <strain evidence="3">IAEA</strain>
    </source>
</reference>
<dbReference type="InterPro" id="IPR057428">
    <property type="entry name" value="EFHB_EF-hand_C"/>
</dbReference>
<feature type="domain" description="EFHB C-terminal EF-hand" evidence="1">
    <location>
        <begin position="427"/>
        <end position="488"/>
    </location>
</feature>
<dbReference type="EnsemblMetazoa" id="GPAI040174-RA">
    <property type="protein sequence ID" value="GPAI040174-PA"/>
    <property type="gene ID" value="GPAI040174"/>
</dbReference>
<protein>
    <recommendedName>
        <fullName evidence="1">EFHB C-terminal EF-hand domain-containing protein</fullName>
    </recommendedName>
</protein>
<sequence>MSPKYCLAEDYRERIMAYKGKYIDRHPDIRAAGKIFATDERLGDRLNMYSDEEMASYAVRYKCKEKAPKHELYPASPFLPVGTMHEIVSPDLKRSRFVSFREKVLEEMYFPKHKLGKPFVVHSKPDTLTNENMTYGMPVQRSESVKDLLFPSKTAGQVNRDYIEWHDKYLLSHKHYFPSEQINRHYNGKFDKNSTFGILFDVDKTGKMVKKILQKNKCGMETINLVQKKFVERTSPVLAKGIDRFELHLDRNETRGKPCVPDECNARHLTEPLNPCQTDTNLNKALAHVYKLRLNLFKRENFHMQDLIVLLRKHDERGTGYVTMESVWEVMYNLQIHVNVNKLRLAALSFDVVTDQGLPTERLHINKFWKMLDVRYPLPHIESVMPFHDNKDTTYRLLCEDYKKPLGSLFISYQSRLNDEDRTRVSDLVCPGIPLQFGLCPSDFEIPRSKEQLRAIFKNLLGQNFDKIWELTRATLKGDENCEISRFPQCLSSNPCDSTGKPCLVGVTCMHAINGDINETLKPRLFNRLLGRL</sequence>
<keyword evidence="3" id="KW-1185">Reference proteome</keyword>
<dbReference type="Proteomes" id="UP000092445">
    <property type="component" value="Unassembled WGS sequence"/>
</dbReference>
<evidence type="ECO:0000313" key="2">
    <source>
        <dbReference type="EnsemblMetazoa" id="GPAI040174-PA"/>
    </source>
</evidence>
<proteinExistence type="predicted"/>
<dbReference type="AlphaFoldDB" id="A0A1B0ABF8"/>
<name>A0A1B0ABF8_GLOPL</name>